<dbReference type="EMBL" id="MN738961">
    <property type="protein sequence ID" value="QHT33242.1"/>
    <property type="molecule type" value="Genomic_DNA"/>
</dbReference>
<reference evidence="1" key="1">
    <citation type="journal article" date="2020" name="Nature">
        <title>Giant virus diversity and host interactions through global metagenomics.</title>
        <authorList>
            <person name="Schulz F."/>
            <person name="Roux S."/>
            <person name="Paez-Espino D."/>
            <person name="Jungbluth S."/>
            <person name="Walsh D.A."/>
            <person name="Denef V.J."/>
            <person name="McMahon K.D."/>
            <person name="Konstantinidis K.T."/>
            <person name="Eloe-Fadrosh E.A."/>
            <person name="Kyrpides N.C."/>
            <person name="Woyke T."/>
        </authorList>
    </citation>
    <scope>NUCLEOTIDE SEQUENCE</scope>
    <source>
        <strain evidence="1">GVMAG-M-3300009161-34</strain>
    </source>
</reference>
<sequence length="201" mass="22570">MERRLNKKLEDYIIAFKNDIVKKLQEVSSDLICEPTSQIVADTRAKCNATIGFVYNYEKLRLNKEDFMKRKRVKSVVPIYDRCCAKRASGEQCTRRKKGNEMYCGTHIKGTPNSVMEEPSGEAPTTKNVKVDIWAQDIKGIIYYIDKAGNVYDTEDIMKIDKYPKRVIAKYAQDGVGNYSIPSIFGGGGGASISVATMVSN</sequence>
<dbReference type="AlphaFoldDB" id="A0A6C0EWV8"/>
<evidence type="ECO:0000313" key="1">
    <source>
        <dbReference type="EMBL" id="QHT33242.1"/>
    </source>
</evidence>
<proteinExistence type="predicted"/>
<name>A0A6C0EWV8_9ZZZZ</name>
<accession>A0A6C0EWV8</accession>
<organism evidence="1">
    <name type="scientific">viral metagenome</name>
    <dbReference type="NCBI Taxonomy" id="1070528"/>
    <lineage>
        <taxon>unclassified sequences</taxon>
        <taxon>metagenomes</taxon>
        <taxon>organismal metagenomes</taxon>
    </lineage>
</organism>
<protein>
    <submittedName>
        <fullName evidence="1">Uncharacterized protein</fullName>
    </submittedName>
</protein>